<sequence>MSNNNHTNHSQHQDMNGSNLPNQASINAYMVVNHRMHTQMQIDFTGNVDMDFMKGMIPHHQGAIDMAKVVLQYGADAKLRRLAENIVADQEVEIEVMQRWLENNAQLSELNHVQAAIDAFRQTNDKMHADMMISFSGDADIDFMRGMIPHHQGAIDMAKIELQYGHYPEVRKLAENVVLAQEAEINMMLNWLSHHQ</sequence>
<dbReference type="PANTHER" id="PTHR36933:SF1">
    <property type="entry name" value="SLL0788 PROTEIN"/>
    <property type="match status" value="1"/>
</dbReference>
<proteinExistence type="predicted"/>
<evidence type="ECO:0000256" key="1">
    <source>
        <dbReference type="SAM" id="MobiDB-lite"/>
    </source>
</evidence>
<accession>A0A8B5SEB8</accession>
<evidence type="ECO:0000313" key="3">
    <source>
        <dbReference type="Proteomes" id="UP000644140"/>
    </source>
</evidence>
<gene>
    <name evidence="2" type="ORF">I9054_000400</name>
</gene>
<reference evidence="2" key="1">
    <citation type="submission" date="2022-02" db="EMBL/GenBank/DDBJ databases">
        <title>Characterization of Tn125 harboring carbapenem-resistant Acinetobacter bereziniae clinical isolates.</title>
        <authorList>
            <person name="Wong N.-K."/>
            <person name="Pan Q."/>
        </authorList>
    </citation>
    <scope>NUCLEOTIDE SEQUENCE</scope>
    <source>
        <strain evidence="2">GD03393</strain>
    </source>
</reference>
<dbReference type="Pfam" id="PF03713">
    <property type="entry name" value="DUF305"/>
    <property type="match status" value="1"/>
</dbReference>
<dbReference type="InterPro" id="IPR012347">
    <property type="entry name" value="Ferritin-like"/>
</dbReference>
<dbReference type="AlphaFoldDB" id="A0A8B5SEB8"/>
<dbReference type="PANTHER" id="PTHR36933">
    <property type="entry name" value="SLL0788 PROTEIN"/>
    <property type="match status" value="1"/>
</dbReference>
<feature type="region of interest" description="Disordered" evidence="1">
    <location>
        <begin position="1"/>
        <end position="20"/>
    </location>
</feature>
<feature type="compositionally biased region" description="Low complexity" evidence="1">
    <location>
        <begin position="1"/>
        <end position="10"/>
    </location>
</feature>
<organism evidence="2 3">
    <name type="scientific">Acinetobacter bereziniae</name>
    <name type="common">Acinetobacter genomosp. 10</name>
    <dbReference type="NCBI Taxonomy" id="106648"/>
    <lineage>
        <taxon>Bacteria</taxon>
        <taxon>Pseudomonadati</taxon>
        <taxon>Pseudomonadota</taxon>
        <taxon>Gammaproteobacteria</taxon>
        <taxon>Moraxellales</taxon>
        <taxon>Moraxellaceae</taxon>
        <taxon>Acinetobacter</taxon>
    </lineage>
</organism>
<dbReference type="Gene3D" id="1.20.1260.10">
    <property type="match status" value="2"/>
</dbReference>
<protein>
    <submittedName>
        <fullName evidence="2">DUF305 domain-containing protein</fullName>
    </submittedName>
</protein>
<evidence type="ECO:0000313" key="2">
    <source>
        <dbReference type="EMBL" id="UUN97972.1"/>
    </source>
</evidence>
<dbReference type="RefSeq" id="WP_009585432.1">
    <property type="nucleotide sequence ID" value="NZ_BKMM01000008.1"/>
</dbReference>
<dbReference type="InterPro" id="IPR005183">
    <property type="entry name" value="DUF305_CopM-like"/>
</dbReference>
<dbReference type="Proteomes" id="UP000644140">
    <property type="component" value="Chromosome"/>
</dbReference>
<dbReference type="EMBL" id="CP092085">
    <property type="protein sequence ID" value="UUN97972.1"/>
    <property type="molecule type" value="Genomic_DNA"/>
</dbReference>
<name>A0A8B5SEB8_ACIBZ</name>